<dbReference type="Pfam" id="PF17966">
    <property type="entry name" value="Muc_B2"/>
    <property type="match status" value="2"/>
</dbReference>
<dbReference type="InterPro" id="IPR012706">
    <property type="entry name" value="Rib_alpha_Esp_rpt"/>
</dbReference>
<feature type="compositionally biased region" description="Low complexity" evidence="5">
    <location>
        <begin position="123"/>
        <end position="141"/>
    </location>
</feature>
<reference evidence="11" key="1">
    <citation type="submission" date="2018-03" db="EMBL/GenBank/DDBJ databases">
        <title>New taxa in the Lactobacillus gasseri group.</title>
        <authorList>
            <person name="Tanizawa Y."/>
            <person name="Tohno M."/>
            <person name="Endo A."/>
            <person name="Arita M."/>
        </authorList>
    </citation>
    <scope>NUCLEOTIDE SEQUENCE [LARGE SCALE GENOMIC DNA]</scope>
    <source>
        <strain evidence="11">DSM 24759</strain>
    </source>
</reference>
<keyword evidence="3 7" id="KW-0732">Signal</keyword>
<evidence type="ECO:0000256" key="5">
    <source>
        <dbReference type="SAM" id="MobiDB-lite"/>
    </source>
</evidence>
<dbReference type="PROSITE" id="PS50268">
    <property type="entry name" value="CADHERIN_2"/>
    <property type="match status" value="1"/>
</dbReference>
<feature type="signal peptide" evidence="7">
    <location>
        <begin position="1"/>
        <end position="49"/>
    </location>
</feature>
<dbReference type="InterPro" id="IPR002126">
    <property type="entry name" value="Cadherin-like_dom"/>
</dbReference>
<keyword evidence="6" id="KW-1133">Transmembrane helix</keyword>
<dbReference type="GO" id="GO:0007156">
    <property type="term" value="P:homophilic cell adhesion via plasma membrane adhesion molecules"/>
    <property type="evidence" value="ECO:0007669"/>
    <property type="project" value="InterPro"/>
</dbReference>
<evidence type="ECO:0000313" key="11">
    <source>
        <dbReference type="Proteomes" id="UP000257317"/>
    </source>
</evidence>
<organism evidence="10 11">
    <name type="scientific">Lactobacillus rodentium</name>
    <dbReference type="NCBI Taxonomy" id="947835"/>
    <lineage>
        <taxon>Bacteria</taxon>
        <taxon>Bacillati</taxon>
        <taxon>Bacillota</taxon>
        <taxon>Bacilli</taxon>
        <taxon>Lactobacillales</taxon>
        <taxon>Lactobacillaceae</taxon>
        <taxon>Lactobacillus</taxon>
    </lineage>
</organism>
<dbReference type="Pfam" id="PF08428">
    <property type="entry name" value="Rib"/>
    <property type="match status" value="5"/>
</dbReference>
<dbReference type="PROSITE" id="PS50847">
    <property type="entry name" value="GRAM_POS_ANCHORING"/>
    <property type="match status" value="1"/>
</dbReference>
<feature type="chain" id="PRO_5016384255" description="Gram-positive cocci surface proteins LPxTG domain-containing protein" evidence="7">
    <location>
        <begin position="50"/>
        <end position="2189"/>
    </location>
</feature>
<dbReference type="SUPFAM" id="SSF49313">
    <property type="entry name" value="Cadherin-like"/>
    <property type="match status" value="1"/>
</dbReference>
<dbReference type="NCBIfam" id="TIGR02331">
    <property type="entry name" value="rib_alpha"/>
    <property type="match status" value="4"/>
</dbReference>
<feature type="region of interest" description="Disordered" evidence="5">
    <location>
        <begin position="2009"/>
        <end position="2072"/>
    </location>
</feature>
<feature type="domain" description="Cadherin" evidence="8">
    <location>
        <begin position="835"/>
        <end position="922"/>
    </location>
</feature>
<protein>
    <recommendedName>
        <fullName evidence="12">Gram-positive cocci surface proteins LPxTG domain-containing protein</fullName>
    </recommendedName>
</protein>
<dbReference type="InterPro" id="IPR005877">
    <property type="entry name" value="YSIRK_signal_dom"/>
</dbReference>
<feature type="region of interest" description="Disordered" evidence="5">
    <location>
        <begin position="1854"/>
        <end position="1911"/>
    </location>
</feature>
<dbReference type="NCBIfam" id="TIGR01168">
    <property type="entry name" value="YSIRK_signal"/>
    <property type="match status" value="1"/>
</dbReference>
<evidence type="ECO:0000259" key="8">
    <source>
        <dbReference type="PROSITE" id="PS50268"/>
    </source>
</evidence>
<dbReference type="GO" id="GO:0016020">
    <property type="term" value="C:membrane"/>
    <property type="evidence" value="ECO:0007669"/>
    <property type="project" value="InterPro"/>
</dbReference>
<keyword evidence="1" id="KW-0134">Cell wall</keyword>
<feature type="region of interest" description="Disordered" evidence="5">
    <location>
        <begin position="1474"/>
        <end position="1494"/>
    </location>
</feature>
<dbReference type="NCBIfam" id="TIGR01167">
    <property type="entry name" value="LPXTG_anchor"/>
    <property type="match status" value="1"/>
</dbReference>
<gene>
    <name evidence="10" type="ORF">LrDSM24759_11020</name>
</gene>
<evidence type="ECO:0000313" key="10">
    <source>
        <dbReference type="EMBL" id="GBG05188.1"/>
    </source>
</evidence>
<evidence type="ECO:0000256" key="3">
    <source>
        <dbReference type="ARBA" id="ARBA00022729"/>
    </source>
</evidence>
<dbReference type="Gene3D" id="2.60.40.4300">
    <property type="match status" value="2"/>
</dbReference>
<dbReference type="Pfam" id="PF18957">
    <property type="entry name" value="RibLong"/>
    <property type="match status" value="2"/>
</dbReference>
<keyword evidence="6" id="KW-0472">Membrane</keyword>
<feature type="domain" description="Gram-positive cocci surface proteins LPxTG" evidence="9">
    <location>
        <begin position="2155"/>
        <end position="2189"/>
    </location>
</feature>
<name>A0A2Z6T9E9_9LACO</name>
<comment type="caution">
    <text evidence="10">The sequence shown here is derived from an EMBL/GenBank/DDBJ whole genome shotgun (WGS) entry which is preliminary data.</text>
</comment>
<proteinExistence type="predicted"/>
<dbReference type="InterPro" id="IPR046776">
    <property type="entry name" value="Pectate_lyase_5"/>
</dbReference>
<feature type="compositionally biased region" description="Polar residues" evidence="5">
    <location>
        <begin position="2009"/>
        <end position="2021"/>
    </location>
</feature>
<evidence type="ECO:0000259" key="9">
    <source>
        <dbReference type="PROSITE" id="PS50847"/>
    </source>
</evidence>
<feature type="region of interest" description="Disordered" evidence="5">
    <location>
        <begin position="1938"/>
        <end position="1966"/>
    </location>
</feature>
<evidence type="ECO:0000256" key="4">
    <source>
        <dbReference type="ARBA" id="ARBA00023088"/>
    </source>
</evidence>
<evidence type="ECO:0000256" key="2">
    <source>
        <dbReference type="ARBA" id="ARBA00022525"/>
    </source>
</evidence>
<dbReference type="Pfam" id="PF20585">
    <property type="entry name" value="Pectate_lyase_5"/>
    <property type="match status" value="1"/>
</dbReference>
<keyword evidence="6" id="KW-0812">Transmembrane</keyword>
<accession>A0A2Z6T9E9</accession>
<dbReference type="InterPro" id="IPR044055">
    <property type="entry name" value="RibLong"/>
</dbReference>
<dbReference type="NCBIfam" id="NF038186">
    <property type="entry name" value="YPDG_rpt"/>
    <property type="match status" value="1"/>
</dbReference>
<dbReference type="InterPro" id="IPR015919">
    <property type="entry name" value="Cadherin-like_sf"/>
</dbReference>
<dbReference type="Pfam" id="PF04650">
    <property type="entry name" value="YSIRK_signal"/>
    <property type="match status" value="1"/>
</dbReference>
<dbReference type="GO" id="GO:0005509">
    <property type="term" value="F:calcium ion binding"/>
    <property type="evidence" value="ECO:0007669"/>
    <property type="project" value="InterPro"/>
</dbReference>
<dbReference type="Proteomes" id="UP000257317">
    <property type="component" value="Unassembled WGS sequence"/>
</dbReference>
<feature type="region of interest" description="Disordered" evidence="5">
    <location>
        <begin position="1662"/>
        <end position="1691"/>
    </location>
</feature>
<keyword evidence="2" id="KW-0964">Secreted</keyword>
<evidence type="ECO:0000256" key="7">
    <source>
        <dbReference type="SAM" id="SignalP"/>
    </source>
</evidence>
<dbReference type="InterPro" id="IPR059115">
    <property type="entry name" value="Rib"/>
</dbReference>
<dbReference type="InterPro" id="IPR041495">
    <property type="entry name" value="Mub_B2"/>
</dbReference>
<feature type="region of interest" description="Disordered" evidence="5">
    <location>
        <begin position="123"/>
        <end position="154"/>
    </location>
</feature>
<keyword evidence="11" id="KW-1185">Reference proteome</keyword>
<evidence type="ECO:0000256" key="6">
    <source>
        <dbReference type="SAM" id="Phobius"/>
    </source>
</evidence>
<dbReference type="EMBL" id="BFBY01000008">
    <property type="protein sequence ID" value="GBG05188.1"/>
    <property type="molecule type" value="Genomic_DNA"/>
</dbReference>
<dbReference type="RefSeq" id="WP_117118517.1">
    <property type="nucleotide sequence ID" value="NZ_BFBY01000008.1"/>
</dbReference>
<dbReference type="OrthoDB" id="2266812at2"/>
<feature type="transmembrane region" description="Helical" evidence="6">
    <location>
        <begin position="2164"/>
        <end position="2183"/>
    </location>
</feature>
<evidence type="ECO:0000256" key="1">
    <source>
        <dbReference type="ARBA" id="ARBA00022512"/>
    </source>
</evidence>
<feature type="compositionally biased region" description="Basic and acidic residues" evidence="5">
    <location>
        <begin position="2022"/>
        <end position="2039"/>
    </location>
</feature>
<keyword evidence="4" id="KW-0572">Peptidoglycan-anchor</keyword>
<sequence>MLSKRNYKERLRKMEQKTERFSIRKLSVGAASVLIGLSFLGFNAHTAHAATDDVKANNDVKETTDAKVASVDSQSNLDIKNASDVASSSASSAAQPATEKASAAVSSAASSAASSASEKVASSASSSAASSATSEKASSAAKSEDAKATASSAAKDDNVITSNANGVITGKNSKGTWAALDETQGVKVAVTDWDQFANAWNNSTVTQIDLQGDINVDDSSNVTKKPNPVVAKHKLEFTGNSISRKVTVNGNGHAINFGDWYFDNSWENKVGLIHTNGNRAMATPWNVTYNDLTVNANNTNPFGFSGNTNNAPKGDAYDNQKYDLVKFNNVTANIKNGSLIDSANVNVQFSGDNKVTLQSIINKHAGIDANSVQVLNGTTIINAASPDKTGGGVIDGEGMNVILVTPHNAADFSDPKTAYDSLHVAEGSTLTINANTKDQDGKLINSAIPNQYDLRGIVTRGMGVANASDWTDGTLTIDGNLNETLGSGHSSAIMARNLTINKTGNVNILTQQDNEHDGFENSIVGAASVFNGFHAGVIALNVGGIQSSDIQAHDSSLIDNGTLKIVRKDVPATNKADGKVWAPLIVFGTYGNNPVKYTMNVGEGATLDLQDQASFVSPALYTGKIMTNTPFAGLINMYGVSSNDVLSFTKPAYVNLQRTGQQTGTLIRLEGNNDSKNAGNMIQLNGVTPGGTPLSQWDTGNYTDNPSNTWRIQNLTAHDAKGMSAILGYDTLKGSKDDHTLKFLDSNGAVTLTMDKTGQVVYTRNSDGQVVNDPQGTVAQEVQLNNFLNNFNFWTPQRISFGNKAAISQSIYAPTDVQQGTTKTVKPTVFNTPSDSPQQDQIKTTYAKTDDTPAWVSVDENTGELTLTPTADNSKVGMYNVPVQVTYTDQTNSGETSTQTVLAPVFVTDGNETVVWPKDPEGNLNGAIVITTDPSALKAHETSDNNMDLKADAAVKSIDEYQMDTVNTISTTPTSIAKDSKGITISWDKEPSTVVSEATKGETIKGSVNVTFDKDSQPFADQVVVEGDNYKTTSDLNIDAPGAVAQETAPATPVKATAGTQLTDDQFKALVNSFVPASEINHATLQSVDKDNAVVRITFNDKDAKGQNTYLDVKVPASYVTTPSTDADKYNPQYNPVNVNQGGTAQTGEPTYGEGVTAPEGTKYEISGNPTYPEGMTATIDPSTGNVTITTSSNTPEGPVFVPVTVTYPDGSQDNIDAPIAVGSNTFIGTDYSVSVDTNLDNLHETTANSMNPDAKDAITKITWWNNNDVRAGKNLDGTVIYDKANGTGNLNDVTVEWINPINTNVDKATMDEILPGSNTSTVSDINPAIKITYGANSQLIKDTGNGIFSAVNGGSQTAKWYGDGVTVQGADAKNPAKPVDVTEGVNELTPDQVAALINTTNLDKLTANKPVSYTWATPLKKGDTQGTVKITFSDKAANGQATYLNVELPAGAINVIDPNDTPTYSENATGTPIVTEQGVEPNPADGIGNKDELDPNTKYTWTNGEPDVSKIGVSTVTITVHYPDGKTQNVDTPLIVTGTEIPTNPNDPSQSDLFKTVTRTIDGTTPDGKKVSDQPEEVIFARTKTVDKNGDTTYGEYQVFENGKQTGKTTGSFAEVDVPQVDGYTSYVDGKAATEVPAVNDVTPETKSTTVTVTYTKQTPTYSENATGTPIVTEQGKMPNPADGIGNKDELDPNTKYTWTNGEPDVNTIGEKQVSITVTYPDGKTQIVDTPLIVTGTEYPTDPTDKDQKDLFTTVTRNITVTAPGAEPKTTVQTVTFARTKTVKAENGKAVTTYSAYTVYNTDTNKLTNATETTLPAVPVKQIDGYTSLVDGKAATEVPALKVNASSKPADVTVTYTNNPTDADKYTPEGQDVPTKEGIVPPAEDGIKNKGDLPDGTKYSWKGTPDVTTPGSNPAVVIVTYPDGSQDEVPVNVIVPTPEGQDVNTPQGVVPDPEKGIKNPQDMPAGTKYTWKDTPEVNTIGSHPAVVVVTYPDGHKTEVPVTVIVTDNTAGTPVTPTQPTDADKYTPEPKPIDTDKGVMPDPEDGIKNPGDLPSGTHYEWTNGEPDVNTPGTREVSITVVYPDGSTDIVTTTITVHEPAPVHAGDNDDVDTNNGGNGNGETAPVHAAVTNNGGNGNHASFYNNNGNGDKTAKTLPQTGAEANMAGLLGLMIASVGAILGLAADKKRKN</sequence>
<feature type="compositionally biased region" description="Basic and acidic residues" evidence="5">
    <location>
        <begin position="1886"/>
        <end position="1896"/>
    </location>
</feature>
<evidence type="ECO:0008006" key="12">
    <source>
        <dbReference type="Google" id="ProtNLM"/>
    </source>
</evidence>
<dbReference type="InterPro" id="IPR019931">
    <property type="entry name" value="LPXTG_anchor"/>
</dbReference>